<feature type="transmembrane region" description="Helical" evidence="1">
    <location>
        <begin position="41"/>
        <end position="62"/>
    </location>
</feature>
<evidence type="ECO:0000313" key="3">
    <source>
        <dbReference type="Proteomes" id="UP000027725"/>
    </source>
</evidence>
<keyword evidence="1" id="KW-1133">Transmembrane helix</keyword>
<gene>
    <name evidence="2" type="ORF">DL1_19000</name>
</gene>
<sequence length="141" mass="15586">MMRGLWIFAATLVGLQMLVYLALLIWPGSTDLRGAMLRFEAWQATGAMVVQIFLLIPILAWLGWKLTGQRQARWLITLTLVLSLALAASGWIELWLIEAALIEPTDAQDRAMQLAALRWGEAGLALAAAISLRLSSISERL</sequence>
<dbReference type="AlphaFoldDB" id="A0A074TMU5"/>
<dbReference type="eggNOG" id="ENOG50301TE">
    <property type="taxonomic scope" value="Bacteria"/>
</dbReference>
<keyword evidence="3" id="KW-1185">Reference proteome</keyword>
<name>A0A074TMU5_9RHOB</name>
<reference evidence="2 3" key="1">
    <citation type="submission" date="2014-03" db="EMBL/GenBank/DDBJ databases">
        <title>The draft genome sequence of Thioclava dalianensis DLFJ1-1.</title>
        <authorList>
            <person name="Lai Q."/>
            <person name="Shao Z."/>
        </authorList>
    </citation>
    <scope>NUCLEOTIDE SEQUENCE [LARGE SCALE GENOMIC DNA]</scope>
    <source>
        <strain evidence="2 3">DLFJ1-1</strain>
    </source>
</reference>
<dbReference type="STRING" id="1185766.SAMN05216224_101459"/>
<feature type="transmembrane region" description="Helical" evidence="1">
    <location>
        <begin position="7"/>
        <end position="29"/>
    </location>
</feature>
<dbReference type="EMBL" id="JHEH01000007">
    <property type="protein sequence ID" value="KEP70283.1"/>
    <property type="molecule type" value="Genomic_DNA"/>
</dbReference>
<comment type="caution">
    <text evidence="2">The sequence shown here is derived from an EMBL/GenBank/DDBJ whole genome shotgun (WGS) entry which is preliminary data.</text>
</comment>
<feature type="transmembrane region" description="Helical" evidence="1">
    <location>
        <begin position="117"/>
        <end position="135"/>
    </location>
</feature>
<organism evidence="2 3">
    <name type="scientific">Thioclava dalianensis</name>
    <dbReference type="NCBI Taxonomy" id="1185766"/>
    <lineage>
        <taxon>Bacteria</taxon>
        <taxon>Pseudomonadati</taxon>
        <taxon>Pseudomonadota</taxon>
        <taxon>Alphaproteobacteria</taxon>
        <taxon>Rhodobacterales</taxon>
        <taxon>Paracoccaceae</taxon>
        <taxon>Thioclava</taxon>
    </lineage>
</organism>
<feature type="transmembrane region" description="Helical" evidence="1">
    <location>
        <begin position="74"/>
        <end position="97"/>
    </location>
</feature>
<keyword evidence="1" id="KW-0472">Membrane</keyword>
<proteinExistence type="predicted"/>
<dbReference type="Proteomes" id="UP000027725">
    <property type="component" value="Unassembled WGS sequence"/>
</dbReference>
<evidence type="ECO:0008006" key="4">
    <source>
        <dbReference type="Google" id="ProtNLM"/>
    </source>
</evidence>
<dbReference type="OrthoDB" id="10005209at2"/>
<evidence type="ECO:0000313" key="2">
    <source>
        <dbReference type="EMBL" id="KEP70283.1"/>
    </source>
</evidence>
<accession>A0A074TMU5</accession>
<keyword evidence="1" id="KW-0812">Transmembrane</keyword>
<evidence type="ECO:0000256" key="1">
    <source>
        <dbReference type="SAM" id="Phobius"/>
    </source>
</evidence>
<protein>
    <recommendedName>
        <fullName evidence="4">DUF4149 domain-containing protein</fullName>
    </recommendedName>
</protein>
<dbReference type="RefSeq" id="WP_038064691.1">
    <property type="nucleotide sequence ID" value="NZ_FOVB01000001.1"/>
</dbReference>